<dbReference type="PATRIC" id="fig|1635277.3.peg.1070"/>
<reference evidence="13" key="1">
    <citation type="journal article" date="2015" name="MBio">
        <title>Genome-Resolved Metagenomic Analysis Reveals Roles for Candidate Phyla and Other Microbial Community Members in Biogeochemical Transformations in Oil Reservoirs.</title>
        <authorList>
            <person name="Hu P."/>
            <person name="Tom L."/>
            <person name="Singh A."/>
            <person name="Thomas B.C."/>
            <person name="Baker B.J."/>
            <person name="Piceno Y.M."/>
            <person name="Andersen G.L."/>
            <person name="Banfield J.F."/>
        </authorList>
    </citation>
    <scope>NUCLEOTIDE SEQUENCE [LARGE SCALE GENOMIC DNA]</scope>
</reference>
<dbReference type="CDD" id="cd06261">
    <property type="entry name" value="TM_PBP2"/>
    <property type="match status" value="1"/>
</dbReference>
<comment type="function">
    <text evidence="10">Part of the binding-protein-dependent transport system for phosphate; probably responsible for the translocation of the substrate across the membrane.</text>
</comment>
<feature type="transmembrane region" description="Helical" evidence="9">
    <location>
        <begin position="202"/>
        <end position="225"/>
    </location>
</feature>
<evidence type="ECO:0000256" key="3">
    <source>
        <dbReference type="ARBA" id="ARBA00022448"/>
    </source>
</evidence>
<evidence type="ECO:0000313" key="13">
    <source>
        <dbReference type="Proteomes" id="UP000053467"/>
    </source>
</evidence>
<evidence type="ECO:0000256" key="1">
    <source>
        <dbReference type="ARBA" id="ARBA00004651"/>
    </source>
</evidence>
<dbReference type="SUPFAM" id="SSF161098">
    <property type="entry name" value="MetI-like"/>
    <property type="match status" value="1"/>
</dbReference>
<gene>
    <name evidence="12" type="ORF">XE03_1056</name>
</gene>
<dbReference type="Gene3D" id="1.10.3720.10">
    <property type="entry name" value="MetI-like"/>
    <property type="match status" value="1"/>
</dbReference>
<evidence type="ECO:0000313" key="12">
    <source>
        <dbReference type="EMBL" id="KUK87106.1"/>
    </source>
</evidence>
<keyword evidence="6 9" id="KW-0812">Transmembrane</keyword>
<evidence type="ECO:0000256" key="5">
    <source>
        <dbReference type="ARBA" id="ARBA00022592"/>
    </source>
</evidence>
<feature type="transmembrane region" description="Helical" evidence="9">
    <location>
        <begin position="260"/>
        <end position="280"/>
    </location>
</feature>
<feature type="transmembrane region" description="Helical" evidence="9">
    <location>
        <begin position="12"/>
        <end position="34"/>
    </location>
</feature>
<organism evidence="12 13">
    <name type="scientific">candidate division TA06 bacterium 34_109</name>
    <dbReference type="NCBI Taxonomy" id="1635277"/>
    <lineage>
        <taxon>Bacteria</taxon>
        <taxon>Bacteria division TA06</taxon>
    </lineage>
</organism>
<dbReference type="InterPro" id="IPR011864">
    <property type="entry name" value="Phosphate_PstC"/>
</dbReference>
<comment type="similarity">
    <text evidence="2 10">Belongs to the binding-protein-dependent transport system permease family. CysTW subfamily.</text>
</comment>
<dbReference type="NCBIfam" id="TIGR02138">
    <property type="entry name" value="phosphate_pstC"/>
    <property type="match status" value="1"/>
</dbReference>
<proteinExistence type="inferred from homology"/>
<feature type="transmembrane region" description="Helical" evidence="9">
    <location>
        <begin position="66"/>
        <end position="89"/>
    </location>
</feature>
<keyword evidence="7 9" id="KW-1133">Transmembrane helix</keyword>
<evidence type="ECO:0000256" key="8">
    <source>
        <dbReference type="ARBA" id="ARBA00023136"/>
    </source>
</evidence>
<dbReference type="EMBL" id="LGGX01000008">
    <property type="protein sequence ID" value="KUK87106.1"/>
    <property type="molecule type" value="Genomic_DNA"/>
</dbReference>
<name>A0A101I1K4_UNCT6</name>
<keyword evidence="4 10" id="KW-1003">Cell membrane</keyword>
<feature type="transmembrane region" description="Helical" evidence="9">
    <location>
        <begin position="110"/>
        <end position="134"/>
    </location>
</feature>
<dbReference type="Proteomes" id="UP000053467">
    <property type="component" value="Unassembled WGS sequence"/>
</dbReference>
<keyword evidence="5 10" id="KW-0592">Phosphate transport</keyword>
<feature type="domain" description="ABC transmembrane type-1" evidence="11">
    <location>
        <begin position="70"/>
        <end position="281"/>
    </location>
</feature>
<evidence type="ECO:0000256" key="10">
    <source>
        <dbReference type="RuleBase" id="RU363054"/>
    </source>
</evidence>
<accession>A0A101I1K4</accession>
<feature type="transmembrane region" description="Helical" evidence="9">
    <location>
        <begin position="140"/>
        <end position="161"/>
    </location>
</feature>
<evidence type="ECO:0000256" key="7">
    <source>
        <dbReference type="ARBA" id="ARBA00022989"/>
    </source>
</evidence>
<dbReference type="PROSITE" id="PS50928">
    <property type="entry name" value="ABC_TM1"/>
    <property type="match status" value="1"/>
</dbReference>
<keyword evidence="8 9" id="KW-0472">Membrane</keyword>
<protein>
    <recommendedName>
        <fullName evidence="10">Phosphate transport system permease protein</fullName>
    </recommendedName>
</protein>
<dbReference type="AlphaFoldDB" id="A0A101I1K4"/>
<dbReference type="GO" id="GO:0005886">
    <property type="term" value="C:plasma membrane"/>
    <property type="evidence" value="ECO:0007669"/>
    <property type="project" value="UniProtKB-SubCell"/>
</dbReference>
<dbReference type="InterPro" id="IPR035906">
    <property type="entry name" value="MetI-like_sf"/>
</dbReference>
<evidence type="ECO:0000256" key="2">
    <source>
        <dbReference type="ARBA" id="ARBA00007069"/>
    </source>
</evidence>
<dbReference type="GO" id="GO:0005315">
    <property type="term" value="F:phosphate transmembrane transporter activity"/>
    <property type="evidence" value="ECO:0007669"/>
    <property type="project" value="InterPro"/>
</dbReference>
<keyword evidence="3 9" id="KW-0813">Transport</keyword>
<evidence type="ECO:0000256" key="4">
    <source>
        <dbReference type="ARBA" id="ARBA00022475"/>
    </source>
</evidence>
<dbReference type="PANTHER" id="PTHR30425:SF1">
    <property type="entry name" value="PHOSPHATE TRANSPORT SYSTEM PERMEASE PROTEIN PSTC"/>
    <property type="match status" value="1"/>
</dbReference>
<dbReference type="GO" id="GO:0006817">
    <property type="term" value="P:phosphate ion transport"/>
    <property type="evidence" value="ECO:0007669"/>
    <property type="project" value="UniProtKB-KW"/>
</dbReference>
<sequence length="291" mass="31713">MSRRKLRDVVATFLIFLTSLVSLLVLALIVYDIFSKGMIAFREVGFKNIIFGTKYYPTMEPPSFGIFNFIVSSLFVTLGSIMVGLPLGVGSALFLSEYADLRTKELLKPFIEILSSIPSVIFGFIGIVFIGPFIRRFFNIPTGLNLFTASFILGIVIVPIISSLTEDALSTVPITLKEASYALGGTKFDTITRVIIPYTKGALISALLLGVGRSIGETMIVLMVAGGAMNFPNSIFSPVRPLTATIAAEMGETAVGTTHFYVLYGIALVLLFLTLLLTLISNHFIKNLKRD</sequence>
<evidence type="ECO:0000256" key="6">
    <source>
        <dbReference type="ARBA" id="ARBA00022692"/>
    </source>
</evidence>
<dbReference type="InterPro" id="IPR000515">
    <property type="entry name" value="MetI-like"/>
</dbReference>
<evidence type="ECO:0000259" key="11">
    <source>
        <dbReference type="PROSITE" id="PS50928"/>
    </source>
</evidence>
<dbReference type="Pfam" id="PF00528">
    <property type="entry name" value="BPD_transp_1"/>
    <property type="match status" value="1"/>
</dbReference>
<dbReference type="PANTHER" id="PTHR30425">
    <property type="entry name" value="PHOSPHATE TRANSPORT SYSTEM PERMEASE PROTEIN PST"/>
    <property type="match status" value="1"/>
</dbReference>
<dbReference type="InterPro" id="IPR051124">
    <property type="entry name" value="Phosphate_Transport_Permease"/>
</dbReference>
<comment type="subcellular location">
    <subcellularLocation>
        <location evidence="1 9">Cell membrane</location>
        <topology evidence="1 9">Multi-pass membrane protein</topology>
    </subcellularLocation>
</comment>
<evidence type="ECO:0000256" key="9">
    <source>
        <dbReference type="RuleBase" id="RU363032"/>
    </source>
</evidence>
<comment type="caution">
    <text evidence="12">The sequence shown here is derived from an EMBL/GenBank/DDBJ whole genome shotgun (WGS) entry which is preliminary data.</text>
</comment>